<feature type="compositionally biased region" description="Basic and acidic residues" evidence="1">
    <location>
        <begin position="474"/>
        <end position="487"/>
    </location>
</feature>
<feature type="compositionally biased region" description="Polar residues" evidence="1">
    <location>
        <begin position="780"/>
        <end position="792"/>
    </location>
</feature>
<feature type="compositionally biased region" description="Polar residues" evidence="1">
    <location>
        <begin position="941"/>
        <end position="956"/>
    </location>
</feature>
<feature type="compositionally biased region" description="Low complexity" evidence="1">
    <location>
        <begin position="969"/>
        <end position="980"/>
    </location>
</feature>
<feature type="compositionally biased region" description="Polar residues" evidence="1">
    <location>
        <begin position="568"/>
        <end position="577"/>
    </location>
</feature>
<organism evidence="3 4">
    <name type="scientific">Stylosanthes scabra</name>
    <dbReference type="NCBI Taxonomy" id="79078"/>
    <lineage>
        <taxon>Eukaryota</taxon>
        <taxon>Viridiplantae</taxon>
        <taxon>Streptophyta</taxon>
        <taxon>Embryophyta</taxon>
        <taxon>Tracheophyta</taxon>
        <taxon>Spermatophyta</taxon>
        <taxon>Magnoliopsida</taxon>
        <taxon>eudicotyledons</taxon>
        <taxon>Gunneridae</taxon>
        <taxon>Pentapetalae</taxon>
        <taxon>rosids</taxon>
        <taxon>fabids</taxon>
        <taxon>Fabales</taxon>
        <taxon>Fabaceae</taxon>
        <taxon>Papilionoideae</taxon>
        <taxon>50 kb inversion clade</taxon>
        <taxon>dalbergioids sensu lato</taxon>
        <taxon>Dalbergieae</taxon>
        <taxon>Pterocarpus clade</taxon>
        <taxon>Stylosanthes</taxon>
    </lineage>
</organism>
<feature type="region of interest" description="Disordered" evidence="1">
    <location>
        <begin position="228"/>
        <end position="269"/>
    </location>
</feature>
<dbReference type="EMBL" id="JASCZI010120843">
    <property type="protein sequence ID" value="MED6155627.1"/>
    <property type="molecule type" value="Genomic_DNA"/>
</dbReference>
<reference evidence="3 4" key="1">
    <citation type="journal article" date="2023" name="Plants (Basel)">
        <title>Bridging the Gap: Combining Genomics and Transcriptomics Approaches to Understand Stylosanthes scabra, an Orphan Legume from the Brazilian Caatinga.</title>
        <authorList>
            <person name="Ferreira-Neto J.R.C."/>
            <person name="da Silva M.D."/>
            <person name="Binneck E."/>
            <person name="de Melo N.F."/>
            <person name="da Silva R.H."/>
            <person name="de Melo A.L.T.M."/>
            <person name="Pandolfi V."/>
            <person name="Bustamante F.O."/>
            <person name="Brasileiro-Vidal A.C."/>
            <person name="Benko-Iseppon A.M."/>
        </authorList>
    </citation>
    <scope>NUCLEOTIDE SEQUENCE [LARGE SCALE GENOMIC DNA]</scope>
    <source>
        <tissue evidence="3">Leaves</tissue>
    </source>
</reference>
<feature type="region of interest" description="Disordered" evidence="1">
    <location>
        <begin position="882"/>
        <end position="1000"/>
    </location>
</feature>
<accession>A0ABU6U3B5</accession>
<dbReference type="InterPro" id="IPR056717">
    <property type="entry name" value="DUF7815"/>
</dbReference>
<feature type="compositionally biased region" description="Polar residues" evidence="1">
    <location>
        <begin position="451"/>
        <end position="470"/>
    </location>
</feature>
<feature type="compositionally biased region" description="Basic and acidic residues" evidence="1">
    <location>
        <begin position="987"/>
        <end position="1000"/>
    </location>
</feature>
<gene>
    <name evidence="3" type="ORF">PIB30_006799</name>
</gene>
<feature type="region of interest" description="Disordered" evidence="1">
    <location>
        <begin position="370"/>
        <end position="395"/>
    </location>
</feature>
<feature type="region of interest" description="Disordered" evidence="1">
    <location>
        <begin position="726"/>
        <end position="820"/>
    </location>
</feature>
<feature type="compositionally biased region" description="Acidic residues" evidence="1">
    <location>
        <begin position="602"/>
        <end position="611"/>
    </location>
</feature>
<dbReference type="Pfam" id="PF25122">
    <property type="entry name" value="DUF7815"/>
    <property type="match status" value="1"/>
</dbReference>
<evidence type="ECO:0000313" key="3">
    <source>
        <dbReference type="EMBL" id="MED6155627.1"/>
    </source>
</evidence>
<dbReference type="PANTHER" id="PTHR36308">
    <property type="entry name" value="DENTIN SIALOPHOSPHOPROTEIN-RELATED"/>
    <property type="match status" value="1"/>
</dbReference>
<evidence type="ECO:0000256" key="1">
    <source>
        <dbReference type="SAM" id="MobiDB-lite"/>
    </source>
</evidence>
<proteinExistence type="predicted"/>
<feature type="region of interest" description="Disordered" evidence="1">
    <location>
        <begin position="556"/>
        <end position="707"/>
    </location>
</feature>
<feature type="compositionally biased region" description="Acidic residues" evidence="1">
    <location>
        <begin position="926"/>
        <end position="935"/>
    </location>
</feature>
<feature type="compositionally biased region" description="Polar residues" evidence="1">
    <location>
        <begin position="237"/>
        <end position="253"/>
    </location>
</feature>
<comment type="caution">
    <text evidence="3">The sequence shown here is derived from an EMBL/GenBank/DDBJ whole genome shotgun (WGS) entry which is preliminary data.</text>
</comment>
<feature type="compositionally biased region" description="Polar residues" evidence="1">
    <location>
        <begin position="726"/>
        <end position="739"/>
    </location>
</feature>
<name>A0ABU6U3B5_9FABA</name>
<feature type="compositionally biased region" description="Acidic residues" evidence="1">
    <location>
        <begin position="440"/>
        <end position="449"/>
    </location>
</feature>
<feature type="compositionally biased region" description="Acidic residues" evidence="1">
    <location>
        <begin position="764"/>
        <end position="773"/>
    </location>
</feature>
<keyword evidence="4" id="KW-1185">Reference proteome</keyword>
<evidence type="ECO:0000313" key="4">
    <source>
        <dbReference type="Proteomes" id="UP001341840"/>
    </source>
</evidence>
<protein>
    <recommendedName>
        <fullName evidence="2">DUF7815 domain-containing protein</fullName>
    </recommendedName>
</protein>
<sequence length="1088" mass="118072">MAFEMPLDQIKQLQILLRKDANLSWYDTEKNDQLSLPKLPSVAETVSKLDPSPPYLRCKNCDGRLLRGVQSSICVFCGANPHKDLPPEPIKFKDTLGYKWLLDSLQLDGSEMVAPVEEEENSSSSRRSESKKKIPLSELLDLEIRWSREAERTLSSNSDMEAFQGKSSLNLAGVDLDGFFYHRESDSNASGQTMAFGGQEGSTASGNAIQASENLSLFQNVQASEVATRSTEDQSDDSFSGWATNFKATSSGPVNEEPESFDHSKVDEDTVSGSSIDFAGVKTNDDFNHSASTGDDWFQLDGWRTSNPEVPNQIGKPELSVDFNDTKTAESATSSSTRNLDWMQDDQWQGSDNKTTDAVEYSFDGWNGFTGSDRASTQDPSSIISSPNTTEQVGKSEITAYINNTKAEGNSSSVKNFSWMQDDEWPGSNNETTDTKGTNDIEDSFDDWNDFSGSANEQYLSSNLSNSKITGETGKSELAKDNGDKKTAGGATGSSRNFDWMQGDQQLVSNNQGSDTVTTNEGPDSFDNWNDFTGSPVTQNPSSTVLYSEANALAGKSETSVDSHQTKTEVGNTSSIDDFSWMQDDGWPGDNNKATDTKGTNEDADSFDDWNDFAGSANAQHMSGNLSNTGINGSTGKSEFSTDSDDKKKSEGARGSSRNFDWMQDDQWQGSNSQASSIVTTKEGADSFDDWNDFTGSPATQNPPSSVSYSEINVIAGKSETSADCNQTKTEVGNTSSIDDFSWMQDEGWPGSNNKTTDIKGADEDASSFDDWSDFAGSANAQHSSSNLSNSEIKGETGKSGFAMDNDDKKISEGASGTSRDFNWMHDDQWQGSNNQASGIVTTNEGDDSVDDWNDFTGSSVSQNPSNSVIYSEINVLAGKSETSADAHQTKTEVGNSSSVDDFSWMQDEGWPGSNNKTADTKGANEDADSFDDWNDFVGSANAQNQASGIVTTNEGADSFDDWNDFTGSSVNPSSSASYSEVNFQDGKSETSTDFHQTKKQVDANTSVQLQSFDWMQNDLYPVSQKKSTDPTTNKVSDSFDDIWNGFTSMATKQDSSSTVSKPVQTASELSSVLNLFSSSNKSRSVNF</sequence>
<dbReference type="Proteomes" id="UP001341840">
    <property type="component" value="Unassembled WGS sequence"/>
</dbReference>
<feature type="compositionally biased region" description="Polar residues" evidence="1">
    <location>
        <begin position="666"/>
        <end position="680"/>
    </location>
</feature>
<feature type="region of interest" description="Disordered" evidence="1">
    <location>
        <begin position="308"/>
        <end position="337"/>
    </location>
</feature>
<feature type="compositionally biased region" description="Polar residues" evidence="1">
    <location>
        <begin position="694"/>
        <end position="707"/>
    </location>
</feature>
<feature type="compositionally biased region" description="Polar residues" evidence="1">
    <location>
        <begin position="892"/>
        <end position="901"/>
    </location>
</feature>
<evidence type="ECO:0000259" key="2">
    <source>
        <dbReference type="Pfam" id="PF25122"/>
    </source>
</evidence>
<feature type="domain" description="DUF7815" evidence="2">
    <location>
        <begin position="54"/>
        <end position="80"/>
    </location>
</feature>
<dbReference type="PANTHER" id="PTHR36308:SF1">
    <property type="entry name" value="DENTIN SIALOPHOSPHOPROTEIN-RELATED"/>
    <property type="match status" value="1"/>
</dbReference>
<feature type="region of interest" description="Disordered" evidence="1">
    <location>
        <begin position="408"/>
        <end position="500"/>
    </location>
</feature>
<feature type="compositionally biased region" description="Polar residues" evidence="1">
    <location>
        <begin position="408"/>
        <end position="419"/>
    </location>
</feature>
<feature type="compositionally biased region" description="Polar residues" evidence="1">
    <location>
        <begin position="617"/>
        <end position="641"/>
    </location>
</feature>
<feature type="compositionally biased region" description="Polar residues" evidence="1">
    <location>
        <begin position="370"/>
        <end position="393"/>
    </location>
</feature>